<name>A0A6A6BV75_ZASCE</name>
<evidence type="ECO:0000256" key="6">
    <source>
        <dbReference type="RuleBase" id="RU000477"/>
    </source>
</evidence>
<evidence type="ECO:0000256" key="3">
    <source>
        <dbReference type="ARBA" id="ARBA00022692"/>
    </source>
</evidence>
<keyword evidence="2 6" id="KW-0813">Transport</keyword>
<dbReference type="SUPFAM" id="SSF81338">
    <property type="entry name" value="Aquaporin-like"/>
    <property type="match status" value="1"/>
</dbReference>
<dbReference type="EMBL" id="ML993670">
    <property type="protein sequence ID" value="KAF2158423.1"/>
    <property type="molecule type" value="Genomic_DNA"/>
</dbReference>
<dbReference type="GO" id="GO:0015250">
    <property type="term" value="F:water channel activity"/>
    <property type="evidence" value="ECO:0007669"/>
    <property type="project" value="TreeGrafter"/>
</dbReference>
<feature type="transmembrane region" description="Helical" evidence="8">
    <location>
        <begin position="124"/>
        <end position="150"/>
    </location>
</feature>
<evidence type="ECO:0000256" key="1">
    <source>
        <dbReference type="ARBA" id="ARBA00004141"/>
    </source>
</evidence>
<dbReference type="Pfam" id="PF00230">
    <property type="entry name" value="MIP"/>
    <property type="match status" value="1"/>
</dbReference>
<dbReference type="PRINTS" id="PR00783">
    <property type="entry name" value="MINTRINSICP"/>
</dbReference>
<dbReference type="RefSeq" id="XP_033659312.1">
    <property type="nucleotide sequence ID" value="XM_033819269.1"/>
</dbReference>
<dbReference type="PANTHER" id="PTHR19139">
    <property type="entry name" value="AQUAPORIN TRANSPORTER"/>
    <property type="match status" value="1"/>
</dbReference>
<dbReference type="PROSITE" id="PS00221">
    <property type="entry name" value="MIP"/>
    <property type="match status" value="1"/>
</dbReference>
<organism evidence="9 10">
    <name type="scientific">Zasmidium cellare ATCC 36951</name>
    <dbReference type="NCBI Taxonomy" id="1080233"/>
    <lineage>
        <taxon>Eukaryota</taxon>
        <taxon>Fungi</taxon>
        <taxon>Dikarya</taxon>
        <taxon>Ascomycota</taxon>
        <taxon>Pezizomycotina</taxon>
        <taxon>Dothideomycetes</taxon>
        <taxon>Dothideomycetidae</taxon>
        <taxon>Mycosphaerellales</taxon>
        <taxon>Mycosphaerellaceae</taxon>
        <taxon>Zasmidium</taxon>
    </lineage>
</organism>
<reference evidence="9" key="1">
    <citation type="journal article" date="2020" name="Stud. Mycol.">
        <title>101 Dothideomycetes genomes: a test case for predicting lifestyles and emergence of pathogens.</title>
        <authorList>
            <person name="Haridas S."/>
            <person name="Albert R."/>
            <person name="Binder M."/>
            <person name="Bloem J."/>
            <person name="Labutti K."/>
            <person name="Salamov A."/>
            <person name="Andreopoulos B."/>
            <person name="Baker S."/>
            <person name="Barry K."/>
            <person name="Bills G."/>
            <person name="Bluhm B."/>
            <person name="Cannon C."/>
            <person name="Castanera R."/>
            <person name="Culley D."/>
            <person name="Daum C."/>
            <person name="Ezra D."/>
            <person name="Gonzalez J."/>
            <person name="Henrissat B."/>
            <person name="Kuo A."/>
            <person name="Liang C."/>
            <person name="Lipzen A."/>
            <person name="Lutzoni F."/>
            <person name="Magnuson J."/>
            <person name="Mondo S."/>
            <person name="Nolan M."/>
            <person name="Ohm R."/>
            <person name="Pangilinan J."/>
            <person name="Park H.-J."/>
            <person name="Ramirez L."/>
            <person name="Alfaro M."/>
            <person name="Sun H."/>
            <person name="Tritt A."/>
            <person name="Yoshinaga Y."/>
            <person name="Zwiers L.-H."/>
            <person name="Turgeon B."/>
            <person name="Goodwin S."/>
            <person name="Spatafora J."/>
            <person name="Crous P."/>
            <person name="Grigoriev I."/>
        </authorList>
    </citation>
    <scope>NUCLEOTIDE SEQUENCE</scope>
    <source>
        <strain evidence="9">ATCC 36951</strain>
    </source>
</reference>
<evidence type="ECO:0000313" key="10">
    <source>
        <dbReference type="Proteomes" id="UP000799537"/>
    </source>
</evidence>
<protein>
    <recommendedName>
        <fullName evidence="11">Aquaporin</fullName>
    </recommendedName>
</protein>
<feature type="transmembrane region" description="Helical" evidence="8">
    <location>
        <begin position="301"/>
        <end position="321"/>
    </location>
</feature>
<dbReference type="InterPro" id="IPR000425">
    <property type="entry name" value="MIP"/>
</dbReference>
<dbReference type="Proteomes" id="UP000799537">
    <property type="component" value="Unassembled WGS sequence"/>
</dbReference>
<evidence type="ECO:0000256" key="8">
    <source>
        <dbReference type="SAM" id="Phobius"/>
    </source>
</evidence>
<dbReference type="AlphaFoldDB" id="A0A6A6BV75"/>
<keyword evidence="10" id="KW-1185">Reference proteome</keyword>
<gene>
    <name evidence="9" type="ORF">M409DRAFT_71658</name>
</gene>
<proteinExistence type="inferred from homology"/>
<dbReference type="OrthoDB" id="3222at2759"/>
<feature type="transmembrane region" description="Helical" evidence="8">
    <location>
        <begin position="171"/>
        <end position="189"/>
    </location>
</feature>
<feature type="transmembrane region" description="Helical" evidence="8">
    <location>
        <begin position="222"/>
        <end position="242"/>
    </location>
</feature>
<dbReference type="GO" id="GO:0005886">
    <property type="term" value="C:plasma membrane"/>
    <property type="evidence" value="ECO:0007669"/>
    <property type="project" value="TreeGrafter"/>
</dbReference>
<feature type="transmembrane region" description="Helical" evidence="8">
    <location>
        <begin position="254"/>
        <end position="273"/>
    </location>
</feature>
<keyword evidence="5 8" id="KW-0472">Membrane</keyword>
<evidence type="ECO:0000313" key="9">
    <source>
        <dbReference type="EMBL" id="KAF2158423.1"/>
    </source>
</evidence>
<evidence type="ECO:0000256" key="5">
    <source>
        <dbReference type="ARBA" id="ARBA00023136"/>
    </source>
</evidence>
<dbReference type="InterPro" id="IPR034294">
    <property type="entry name" value="Aquaporin_transptr"/>
</dbReference>
<keyword evidence="3 6" id="KW-0812">Transmembrane</keyword>
<dbReference type="InterPro" id="IPR023271">
    <property type="entry name" value="Aquaporin-like"/>
</dbReference>
<feature type="region of interest" description="Disordered" evidence="7">
    <location>
        <begin position="1"/>
        <end position="20"/>
    </location>
</feature>
<keyword evidence="4 8" id="KW-1133">Transmembrane helix</keyword>
<accession>A0A6A6BV75</accession>
<dbReference type="GeneID" id="54572541"/>
<sequence>MSSSEKYAQAGVASARQRKGVADAQFAGRLGGNQEFIADVNDEDAQSLLKKQPDAAPLTSITQSFDLRGFLVPNLWKMAFLEGWGKSQNVHASNELTIAGTFLLVFSLGAAATGLTAVDATPLAITWSAALINFLGLGIFTFCLGPVTGAHMNPTITMTTFFVGLTTLPRAILYIISQVVGAVIAGYWLRLGLGDEWYFPKATQGVIPGCTVDPNVVSPGQLFALELVFCQLLIFLAIGVGLDPRQGKVYGPAFGPVLVGITLGFGALTSSLVKPGYTGMSANPARCLGLMAAKNEFQYHYVHWLGPLTASILNGVIYVLVPPWEREEFFSFAKMRSAFSKSHTV</sequence>
<comment type="similarity">
    <text evidence="6">Belongs to the MIP/aquaporin (TC 1.A.8) family.</text>
</comment>
<feature type="transmembrane region" description="Helical" evidence="8">
    <location>
        <begin position="96"/>
        <end position="118"/>
    </location>
</feature>
<dbReference type="InterPro" id="IPR022357">
    <property type="entry name" value="MIP_CS"/>
</dbReference>
<comment type="subcellular location">
    <subcellularLocation>
        <location evidence="1">Membrane</location>
        <topology evidence="1">Multi-pass membrane protein</topology>
    </subcellularLocation>
</comment>
<evidence type="ECO:0000256" key="4">
    <source>
        <dbReference type="ARBA" id="ARBA00022989"/>
    </source>
</evidence>
<evidence type="ECO:0000256" key="2">
    <source>
        <dbReference type="ARBA" id="ARBA00022448"/>
    </source>
</evidence>
<evidence type="ECO:0008006" key="11">
    <source>
        <dbReference type="Google" id="ProtNLM"/>
    </source>
</evidence>
<dbReference type="PANTHER" id="PTHR19139:SF290">
    <property type="entry name" value="AQUAPORIN"/>
    <property type="match status" value="1"/>
</dbReference>
<evidence type="ECO:0000256" key="7">
    <source>
        <dbReference type="SAM" id="MobiDB-lite"/>
    </source>
</evidence>
<dbReference type="Gene3D" id="1.20.1080.10">
    <property type="entry name" value="Glycerol uptake facilitator protein"/>
    <property type="match status" value="1"/>
</dbReference>